<dbReference type="PANTHER" id="PTHR43603:SF1">
    <property type="entry name" value="ZINC-REGULATED GTPASE METALLOPROTEIN ACTIVATOR 1"/>
    <property type="match status" value="1"/>
</dbReference>
<dbReference type="InterPro" id="IPR036627">
    <property type="entry name" value="CobW-likC_sf"/>
</dbReference>
<keyword evidence="1" id="KW-0547">Nucleotide-binding</keyword>
<dbReference type="AlphaFoldDB" id="A0AAJ4R6H6"/>
<dbReference type="Gene3D" id="3.40.50.300">
    <property type="entry name" value="P-loop containing nucleotide triphosphate hydrolases"/>
    <property type="match status" value="1"/>
</dbReference>
<keyword evidence="3" id="KW-0143">Chaperone</keyword>
<dbReference type="InterPro" id="IPR051927">
    <property type="entry name" value="Zn_Chap_cDPG_Synth"/>
</dbReference>
<gene>
    <name evidence="7" type="ORF">Nmn1133_00060</name>
</gene>
<evidence type="ECO:0000256" key="1">
    <source>
        <dbReference type="ARBA" id="ARBA00022741"/>
    </source>
</evidence>
<evidence type="ECO:0000259" key="6">
    <source>
        <dbReference type="SMART" id="SM00833"/>
    </source>
</evidence>
<dbReference type="Pfam" id="PF02492">
    <property type="entry name" value="cobW"/>
    <property type="match status" value="1"/>
</dbReference>
<dbReference type="GO" id="GO:0000166">
    <property type="term" value="F:nucleotide binding"/>
    <property type="evidence" value="ECO:0007669"/>
    <property type="project" value="UniProtKB-KW"/>
</dbReference>
<keyword evidence="2" id="KW-0378">Hydrolase</keyword>
<organism evidence="7 8">
    <name type="scientific">Halosegnis longus</name>
    <dbReference type="NCBI Taxonomy" id="2216012"/>
    <lineage>
        <taxon>Archaea</taxon>
        <taxon>Methanobacteriati</taxon>
        <taxon>Methanobacteriota</taxon>
        <taxon>Stenosarchaea group</taxon>
        <taxon>Halobacteria</taxon>
        <taxon>Halobacteriales</taxon>
        <taxon>Natronomonadaceae</taxon>
        <taxon>Halosegnis</taxon>
    </lineage>
</organism>
<proteinExistence type="inferred from homology"/>
<dbReference type="Pfam" id="PF07683">
    <property type="entry name" value="CobW_C"/>
    <property type="match status" value="1"/>
</dbReference>
<dbReference type="SUPFAM" id="SSF90002">
    <property type="entry name" value="Hypothetical protein YjiA, C-terminal domain"/>
    <property type="match status" value="1"/>
</dbReference>
<comment type="catalytic activity">
    <reaction evidence="5">
        <text>GTP + H2O = GDP + phosphate + H(+)</text>
        <dbReference type="Rhea" id="RHEA:19669"/>
        <dbReference type="ChEBI" id="CHEBI:15377"/>
        <dbReference type="ChEBI" id="CHEBI:15378"/>
        <dbReference type="ChEBI" id="CHEBI:37565"/>
        <dbReference type="ChEBI" id="CHEBI:43474"/>
        <dbReference type="ChEBI" id="CHEBI:58189"/>
    </reaction>
    <physiologicalReaction direction="left-to-right" evidence="5">
        <dbReference type="Rhea" id="RHEA:19670"/>
    </physiologicalReaction>
</comment>
<dbReference type="GO" id="GO:0016787">
    <property type="term" value="F:hydrolase activity"/>
    <property type="evidence" value="ECO:0007669"/>
    <property type="project" value="UniProtKB-KW"/>
</dbReference>
<dbReference type="Gene3D" id="3.30.1220.10">
    <property type="entry name" value="CobW-like, C-terminal domain"/>
    <property type="match status" value="1"/>
</dbReference>
<comment type="similarity">
    <text evidence="4">Belongs to the SIMIBI class G3E GTPase family. ZNG1 subfamily.</text>
</comment>
<evidence type="ECO:0000256" key="5">
    <source>
        <dbReference type="ARBA" id="ARBA00049117"/>
    </source>
</evidence>
<dbReference type="PANTHER" id="PTHR43603">
    <property type="entry name" value="COBW DOMAIN-CONTAINING PROTEIN DDB_G0274527"/>
    <property type="match status" value="1"/>
</dbReference>
<evidence type="ECO:0000313" key="8">
    <source>
        <dbReference type="Proteomes" id="UP000270581"/>
    </source>
</evidence>
<protein>
    <submittedName>
        <fullName evidence="7">GTP-binding protein</fullName>
    </submittedName>
</protein>
<comment type="caution">
    <text evidence="7">The sequence shown here is derived from an EMBL/GenBank/DDBJ whole genome shotgun (WGS) entry which is preliminary data.</text>
</comment>
<sequence>MSQRLGYDDLTLTRVVAKCPRVERHPMDGIPVTILSGALGAGKTTTLNHLLENAGGREIAVLVNDMGEVNVDAQLVENQEDGVAELSNGCICCDLRDDLEVEVSRLAREREFEALVVESSGISEPAPVARLFTTGAASAPYDLDTLATVVNAETFRETLSSDETAAVEDVRRTRTGQADRKTDRRPLSDLLVGQVECANVILLNKCDLVDEQTLGETETLLESLNPEARIVRTEEGAVDPGEILATGLFDLETTSETAAWQRAAEHADHDHDHSPQSEYGIDSFVIRAERPVDGEAFEAFVDSLPESVVRSKGQVWVAGNDEHRHQFSQAGPSARLTPGEQWVAAMSETRQEMQRRMHPDLAWGDHGDRRTELVVIGREMDETQIRESFEACLVDADGEYENRFPVDATYDF</sequence>
<dbReference type="Proteomes" id="UP000270581">
    <property type="component" value="Unassembled WGS sequence"/>
</dbReference>
<evidence type="ECO:0000256" key="4">
    <source>
        <dbReference type="ARBA" id="ARBA00034320"/>
    </source>
</evidence>
<evidence type="ECO:0000256" key="3">
    <source>
        <dbReference type="ARBA" id="ARBA00023186"/>
    </source>
</evidence>
<evidence type="ECO:0000313" key="7">
    <source>
        <dbReference type="EMBL" id="RNJ25259.1"/>
    </source>
</evidence>
<accession>A0AAJ4R6H6</accession>
<dbReference type="InterPro" id="IPR003495">
    <property type="entry name" value="CobW/HypB/UreG_nucleotide-bd"/>
</dbReference>
<keyword evidence="8" id="KW-1185">Reference proteome</keyword>
<reference evidence="7 8" key="1">
    <citation type="submission" date="2018-11" db="EMBL/GenBank/DDBJ databases">
        <title>Genome sequences of Natronomonas sp. CBA1133.</title>
        <authorList>
            <person name="Roh S.W."/>
            <person name="Cha I.-T."/>
        </authorList>
    </citation>
    <scope>NUCLEOTIDE SEQUENCE [LARGE SCALE GENOMIC DNA]</scope>
    <source>
        <strain evidence="7 8">CBA1133</strain>
    </source>
</reference>
<feature type="domain" description="CobW C-terminal" evidence="6">
    <location>
        <begin position="281"/>
        <end position="393"/>
    </location>
</feature>
<dbReference type="InterPro" id="IPR027417">
    <property type="entry name" value="P-loop_NTPase"/>
</dbReference>
<dbReference type="SUPFAM" id="SSF52540">
    <property type="entry name" value="P-loop containing nucleoside triphosphate hydrolases"/>
    <property type="match status" value="1"/>
</dbReference>
<dbReference type="InterPro" id="IPR011629">
    <property type="entry name" value="CobW-like_C"/>
</dbReference>
<dbReference type="CDD" id="cd03112">
    <property type="entry name" value="CobW-like"/>
    <property type="match status" value="1"/>
</dbReference>
<evidence type="ECO:0000256" key="2">
    <source>
        <dbReference type="ARBA" id="ARBA00022801"/>
    </source>
</evidence>
<dbReference type="SMART" id="SM00833">
    <property type="entry name" value="CobW_C"/>
    <property type="match status" value="1"/>
</dbReference>
<name>A0AAJ4R6H6_9EURY</name>
<dbReference type="EMBL" id="RJJC01000001">
    <property type="protein sequence ID" value="RNJ25259.1"/>
    <property type="molecule type" value="Genomic_DNA"/>
</dbReference>